<feature type="coiled-coil region" evidence="1">
    <location>
        <begin position="86"/>
        <end position="113"/>
    </location>
</feature>
<dbReference type="RefSeq" id="WP_181473901.1">
    <property type="nucleotide sequence ID" value="NZ_JACEFG010000005.1"/>
</dbReference>
<evidence type="ECO:0000313" key="2">
    <source>
        <dbReference type="EMBL" id="MBA2176840.1"/>
    </source>
</evidence>
<keyword evidence="3" id="KW-1185">Reference proteome</keyword>
<gene>
    <name evidence="2" type="ORF">H0266_18330</name>
</gene>
<dbReference type="Proteomes" id="UP000571017">
    <property type="component" value="Unassembled WGS sequence"/>
</dbReference>
<proteinExistence type="predicted"/>
<comment type="caution">
    <text evidence="2">The sequence shown here is derived from an EMBL/GenBank/DDBJ whole genome shotgun (WGS) entry which is preliminary data.</text>
</comment>
<organism evidence="2 3">
    <name type="scientific">Halobacillus locisalis</name>
    <dbReference type="NCBI Taxonomy" id="220753"/>
    <lineage>
        <taxon>Bacteria</taxon>
        <taxon>Bacillati</taxon>
        <taxon>Bacillota</taxon>
        <taxon>Bacilli</taxon>
        <taxon>Bacillales</taxon>
        <taxon>Bacillaceae</taxon>
        <taxon>Halobacillus</taxon>
    </lineage>
</organism>
<evidence type="ECO:0000256" key="1">
    <source>
        <dbReference type="SAM" id="Coils"/>
    </source>
</evidence>
<evidence type="ECO:0000313" key="3">
    <source>
        <dbReference type="Proteomes" id="UP000571017"/>
    </source>
</evidence>
<protein>
    <submittedName>
        <fullName evidence="2">Uncharacterized protein</fullName>
    </submittedName>
</protein>
<dbReference type="AlphaFoldDB" id="A0A838CY13"/>
<name>A0A838CY13_9BACI</name>
<sequence>MALLEGKSEQEVIESFRKKSGSAYKRHPAERLTRHQLSLLGYPKIDWIGNRKYDYELYKAYREKIYLEWKHYVQRQKVFAYKQLFVGLISGSLKEAIEKIEELERELHESFKDELLEILFQDSKEEQYVELEEVAVEMAGITHPYNTLLIKH</sequence>
<reference evidence="2 3" key="1">
    <citation type="journal article" date="2004" name="Extremophiles">
        <title>Halobacillus locisalis sp. nov., a halophilic bacterium isolated from a marine solar saltern of the Yellow Sea in Korea.</title>
        <authorList>
            <person name="Yoon J.H."/>
            <person name="Kang K.H."/>
            <person name="Oh T.K."/>
            <person name="Park Y.H."/>
        </authorList>
    </citation>
    <scope>NUCLEOTIDE SEQUENCE [LARGE SCALE GENOMIC DNA]</scope>
    <source>
        <strain evidence="2 3">KCTC 3788</strain>
    </source>
</reference>
<accession>A0A838CY13</accession>
<dbReference type="EMBL" id="JACEFG010000005">
    <property type="protein sequence ID" value="MBA2176840.1"/>
    <property type="molecule type" value="Genomic_DNA"/>
</dbReference>
<keyword evidence="1" id="KW-0175">Coiled coil</keyword>